<proteinExistence type="predicted"/>
<keyword evidence="2" id="KW-1185">Reference proteome</keyword>
<dbReference type="AlphaFoldDB" id="A0A246J0U4"/>
<dbReference type="OrthoDB" id="7349669at2"/>
<name>A0A246J0U4_9BURK</name>
<evidence type="ECO:0000313" key="1">
    <source>
        <dbReference type="EMBL" id="OWQ86221.1"/>
    </source>
</evidence>
<protein>
    <recommendedName>
        <fullName evidence="3">YgiT-type zinc finger domain-containing protein</fullName>
    </recommendedName>
</protein>
<evidence type="ECO:0000313" key="2">
    <source>
        <dbReference type="Proteomes" id="UP000197468"/>
    </source>
</evidence>
<evidence type="ECO:0008006" key="3">
    <source>
        <dbReference type="Google" id="ProtNLM"/>
    </source>
</evidence>
<organism evidence="1 2">
    <name type="scientific">Roseateles aquatilis</name>
    <dbReference type="NCBI Taxonomy" id="431061"/>
    <lineage>
        <taxon>Bacteria</taxon>
        <taxon>Pseudomonadati</taxon>
        <taxon>Pseudomonadota</taxon>
        <taxon>Betaproteobacteria</taxon>
        <taxon>Burkholderiales</taxon>
        <taxon>Sphaerotilaceae</taxon>
        <taxon>Roseateles</taxon>
    </lineage>
</organism>
<comment type="caution">
    <text evidence="1">The sequence shown here is derived from an EMBL/GenBank/DDBJ whole genome shotgun (WGS) entry which is preliminary data.</text>
</comment>
<accession>A0A246J0U4</accession>
<dbReference type="InterPro" id="IPR032758">
    <property type="entry name" value="MqsA/HigA-2"/>
</dbReference>
<dbReference type="Pfam" id="PF15731">
    <property type="entry name" value="MqsA_antitoxin"/>
    <property type="match status" value="1"/>
</dbReference>
<reference evidence="1 2" key="1">
    <citation type="journal article" date="2008" name="Int. J. Syst. Evol. Microbiol.">
        <title>Description of Roseateles aquatilis sp. nov. and Roseateles terrae sp. nov., in the class Betaproteobacteria, and emended description of the genus Roseateles.</title>
        <authorList>
            <person name="Gomila M."/>
            <person name="Bowien B."/>
            <person name="Falsen E."/>
            <person name="Moore E.R."/>
            <person name="Lalucat J."/>
        </authorList>
    </citation>
    <scope>NUCLEOTIDE SEQUENCE [LARGE SCALE GENOMIC DNA]</scope>
    <source>
        <strain evidence="1 2">CCUG 48205</strain>
    </source>
</reference>
<dbReference type="EMBL" id="NIOF01000011">
    <property type="protein sequence ID" value="OWQ86221.1"/>
    <property type="molecule type" value="Genomic_DNA"/>
</dbReference>
<gene>
    <name evidence="1" type="ORF">CDN99_20515</name>
</gene>
<sequence length="68" mass="7336">MKCPVCGLAEMALDTRDAAHVYKGRTVVIPAVTGDHCPACDECLTEHRETDKIIQAVNELSKQVDAPA</sequence>
<dbReference type="InterPro" id="IPR022453">
    <property type="entry name" value="Znf_MqsA-type"/>
</dbReference>
<dbReference type="NCBIfam" id="TIGR03831">
    <property type="entry name" value="YgiT_finger"/>
    <property type="match status" value="1"/>
</dbReference>
<dbReference type="Proteomes" id="UP000197468">
    <property type="component" value="Unassembled WGS sequence"/>
</dbReference>
<dbReference type="Gene3D" id="3.10.20.860">
    <property type="match status" value="1"/>
</dbReference>